<keyword evidence="8 10" id="KW-0472">Membrane</keyword>
<dbReference type="SUPFAM" id="SSF57850">
    <property type="entry name" value="RING/U-box"/>
    <property type="match status" value="1"/>
</dbReference>
<dbReference type="Gene3D" id="3.30.40.10">
    <property type="entry name" value="Zinc/RING finger domain, C3HC4 (zinc finger)"/>
    <property type="match status" value="1"/>
</dbReference>
<protein>
    <recommendedName>
        <fullName evidence="11">RING-type domain-containing protein</fullName>
    </recommendedName>
</protein>
<evidence type="ECO:0000313" key="13">
    <source>
        <dbReference type="Proteomes" id="UP000005408"/>
    </source>
</evidence>
<proteinExistence type="inferred from homology"/>
<dbReference type="FunFam" id="1.10.1170.10:FF:000002">
    <property type="entry name" value="Baculoviral IAP repeat containing 7"/>
    <property type="match status" value="1"/>
</dbReference>
<dbReference type="InterPro" id="IPR038213">
    <property type="entry name" value="IFI6/IFI27-like_sf"/>
</dbReference>
<evidence type="ECO:0000256" key="1">
    <source>
        <dbReference type="ARBA" id="ARBA00004141"/>
    </source>
</evidence>
<name>A0A8W8L6T5_MAGGI</name>
<reference evidence="12" key="1">
    <citation type="submission" date="2022-08" db="UniProtKB">
        <authorList>
            <consortium name="EnsemblMetazoa"/>
        </authorList>
    </citation>
    <scope>IDENTIFICATION</scope>
    <source>
        <strain evidence="12">05x7-T-G4-1.051#20</strain>
    </source>
</reference>
<dbReference type="Pfam" id="PF13920">
    <property type="entry name" value="zf-C3HC4_3"/>
    <property type="match status" value="1"/>
</dbReference>
<dbReference type="AlphaFoldDB" id="A0A8W8L6T5"/>
<dbReference type="PANTHER" id="PTHR16932:SF18">
    <property type="entry name" value="INTERFERON, ALPHA-INDUCIBLE PROTEIN 27-LIKE 2"/>
    <property type="match status" value="1"/>
</dbReference>
<dbReference type="PANTHER" id="PTHR16932">
    <property type="entry name" value="INTERFERON ALPHA-INDUCIBLE PROTEIN 27"/>
    <property type="match status" value="1"/>
</dbReference>
<feature type="transmembrane region" description="Helical" evidence="10">
    <location>
        <begin position="21"/>
        <end position="40"/>
    </location>
</feature>
<comment type="similarity">
    <text evidence="2">Belongs to the IFI6/IFI27 family.</text>
</comment>
<dbReference type="InterPro" id="IPR013083">
    <property type="entry name" value="Znf_RING/FYVE/PHD"/>
</dbReference>
<evidence type="ECO:0000256" key="5">
    <source>
        <dbReference type="ARBA" id="ARBA00022771"/>
    </source>
</evidence>
<evidence type="ECO:0000256" key="2">
    <source>
        <dbReference type="ARBA" id="ARBA00007262"/>
    </source>
</evidence>
<evidence type="ECO:0000256" key="4">
    <source>
        <dbReference type="ARBA" id="ARBA00022723"/>
    </source>
</evidence>
<dbReference type="PROSITE" id="PS50089">
    <property type="entry name" value="ZF_RING_2"/>
    <property type="match status" value="1"/>
</dbReference>
<dbReference type="OrthoDB" id="6338837at2759"/>
<evidence type="ECO:0000256" key="7">
    <source>
        <dbReference type="ARBA" id="ARBA00022989"/>
    </source>
</evidence>
<keyword evidence="6" id="KW-0862">Zinc</keyword>
<feature type="domain" description="RING-type" evidence="11">
    <location>
        <begin position="128"/>
        <end position="164"/>
    </location>
</feature>
<dbReference type="GO" id="GO:0008270">
    <property type="term" value="F:zinc ion binding"/>
    <property type="evidence" value="ECO:0007669"/>
    <property type="project" value="UniProtKB-KW"/>
</dbReference>
<evidence type="ECO:0000256" key="10">
    <source>
        <dbReference type="SAM" id="Phobius"/>
    </source>
</evidence>
<evidence type="ECO:0000313" key="12">
    <source>
        <dbReference type="EnsemblMetazoa" id="G26730.1:cds"/>
    </source>
</evidence>
<dbReference type="Gene3D" id="6.10.110.10">
    <property type="match status" value="1"/>
</dbReference>
<feature type="transmembrane region" description="Helical" evidence="10">
    <location>
        <begin position="60"/>
        <end position="81"/>
    </location>
</feature>
<evidence type="ECO:0000259" key="11">
    <source>
        <dbReference type="PROSITE" id="PS50089"/>
    </source>
</evidence>
<dbReference type="EnsemblMetazoa" id="G26730.1">
    <property type="protein sequence ID" value="G26730.1:cds"/>
    <property type="gene ID" value="G26730"/>
</dbReference>
<dbReference type="GO" id="GO:0031966">
    <property type="term" value="C:mitochondrial membrane"/>
    <property type="evidence" value="ECO:0007669"/>
    <property type="project" value="TreeGrafter"/>
</dbReference>
<evidence type="ECO:0000256" key="3">
    <source>
        <dbReference type="ARBA" id="ARBA00022692"/>
    </source>
</evidence>
<dbReference type="Pfam" id="PF06140">
    <property type="entry name" value="Ifi-6-16"/>
    <property type="match status" value="1"/>
</dbReference>
<accession>A0A8W8L6T5</accession>
<dbReference type="InterPro" id="IPR009311">
    <property type="entry name" value="IFI6/IFI27-like"/>
</dbReference>
<evidence type="ECO:0000256" key="8">
    <source>
        <dbReference type="ARBA" id="ARBA00023136"/>
    </source>
</evidence>
<keyword evidence="3 10" id="KW-0812">Transmembrane</keyword>
<comment type="subcellular location">
    <subcellularLocation>
        <location evidence="1">Membrane</location>
        <topology evidence="1">Multi-pass membrane protein</topology>
    </subcellularLocation>
</comment>
<dbReference type="SMART" id="SM00184">
    <property type="entry name" value="RING"/>
    <property type="match status" value="1"/>
</dbReference>
<dbReference type="GO" id="GO:0097193">
    <property type="term" value="P:intrinsic apoptotic signaling pathway"/>
    <property type="evidence" value="ECO:0007669"/>
    <property type="project" value="TreeGrafter"/>
</dbReference>
<keyword evidence="5 9" id="KW-0863">Zinc-finger</keyword>
<evidence type="ECO:0000256" key="6">
    <source>
        <dbReference type="ARBA" id="ARBA00022833"/>
    </source>
</evidence>
<sequence>MVEMMKQVQEESNGNLWHYTKVIGGGVVAGGLAVAAAPLVLSVAGFTTGGIGVGSIAAQWMSWAAIANGGGVAAGGLFSALQSAGMAGISTATNLLIGTAAGTAGGALTKKLSDSEKPGSSEGSEHQCKICLDGCEMYTALKPCGHQFTCKSCAEKLRKCPICKTPIQN</sequence>
<dbReference type="GO" id="GO:0001836">
    <property type="term" value="P:release of cytochrome c from mitochondria"/>
    <property type="evidence" value="ECO:0007669"/>
    <property type="project" value="TreeGrafter"/>
</dbReference>
<evidence type="ECO:0000256" key="9">
    <source>
        <dbReference type="PROSITE-ProRule" id="PRU00175"/>
    </source>
</evidence>
<organism evidence="12 13">
    <name type="scientific">Magallana gigas</name>
    <name type="common">Pacific oyster</name>
    <name type="synonym">Crassostrea gigas</name>
    <dbReference type="NCBI Taxonomy" id="29159"/>
    <lineage>
        <taxon>Eukaryota</taxon>
        <taxon>Metazoa</taxon>
        <taxon>Spiralia</taxon>
        <taxon>Lophotrochozoa</taxon>
        <taxon>Mollusca</taxon>
        <taxon>Bivalvia</taxon>
        <taxon>Autobranchia</taxon>
        <taxon>Pteriomorphia</taxon>
        <taxon>Ostreida</taxon>
        <taxon>Ostreoidea</taxon>
        <taxon>Ostreidae</taxon>
        <taxon>Magallana</taxon>
    </lineage>
</organism>
<dbReference type="InterPro" id="IPR001841">
    <property type="entry name" value="Znf_RING"/>
</dbReference>
<keyword evidence="7 10" id="KW-1133">Transmembrane helix</keyword>
<keyword evidence="13" id="KW-1185">Reference proteome</keyword>
<keyword evidence="4" id="KW-0479">Metal-binding</keyword>
<dbReference type="Proteomes" id="UP000005408">
    <property type="component" value="Unassembled WGS sequence"/>
</dbReference>